<name>A0A8S4GGG1_PLUXY</name>
<protein>
    <submittedName>
        <fullName evidence="1">(diamondback moth) hypothetical protein</fullName>
    </submittedName>
</protein>
<keyword evidence="2" id="KW-1185">Reference proteome</keyword>
<dbReference type="EMBL" id="CAJHNJ030000458">
    <property type="protein sequence ID" value="CAG9137928.1"/>
    <property type="molecule type" value="Genomic_DNA"/>
</dbReference>
<dbReference type="AlphaFoldDB" id="A0A8S4GGG1"/>
<organism evidence="1 2">
    <name type="scientific">Plutella xylostella</name>
    <name type="common">Diamondback moth</name>
    <name type="synonym">Plutella maculipennis</name>
    <dbReference type="NCBI Taxonomy" id="51655"/>
    <lineage>
        <taxon>Eukaryota</taxon>
        <taxon>Metazoa</taxon>
        <taxon>Ecdysozoa</taxon>
        <taxon>Arthropoda</taxon>
        <taxon>Hexapoda</taxon>
        <taxon>Insecta</taxon>
        <taxon>Pterygota</taxon>
        <taxon>Neoptera</taxon>
        <taxon>Endopterygota</taxon>
        <taxon>Lepidoptera</taxon>
        <taxon>Glossata</taxon>
        <taxon>Ditrysia</taxon>
        <taxon>Yponomeutoidea</taxon>
        <taxon>Plutellidae</taxon>
        <taxon>Plutella</taxon>
    </lineage>
</organism>
<reference evidence="1" key="1">
    <citation type="submission" date="2020-11" db="EMBL/GenBank/DDBJ databases">
        <authorList>
            <person name="Whiteford S."/>
        </authorList>
    </citation>
    <scope>NUCLEOTIDE SEQUENCE</scope>
</reference>
<evidence type="ECO:0000313" key="2">
    <source>
        <dbReference type="Proteomes" id="UP000653454"/>
    </source>
</evidence>
<evidence type="ECO:0000313" key="1">
    <source>
        <dbReference type="EMBL" id="CAG9137928.1"/>
    </source>
</evidence>
<proteinExistence type="predicted"/>
<gene>
    <name evidence="1" type="ORF">PLXY2_LOCUS16187</name>
</gene>
<accession>A0A8S4GGG1</accession>
<comment type="caution">
    <text evidence="1">The sequence shown here is derived from an EMBL/GenBank/DDBJ whole genome shotgun (WGS) entry which is preliminary data.</text>
</comment>
<dbReference type="Proteomes" id="UP000653454">
    <property type="component" value="Unassembled WGS sequence"/>
</dbReference>
<sequence length="176" mass="19989">MAEKITLSVLTKFIKPYNGDRESLPAFLTNCDNAMSLASPDQQNVLSFGEKKDSTHLLLDMTSCRQFSNEDVTKYSLRIESILTRMQAESHYTCKDDKEIVGRITSNEELALKTFILGLHNPSISTVVRCRNPKSLDEAVQHAIEEEKLYNSRPKANPYSKSPKQCSYVINRAHFI</sequence>